<name>A0A915J1D2_ROMCU</name>
<dbReference type="AlphaFoldDB" id="A0A915J1D2"/>
<sequence>MEGCTSLQVAFRKKSVALPSNFGNFLNSTSFSEMDCAVKCMQKVVGCEAVRFDSKNKLCMYGKYSPDVCPIKGASPRVEKDDAAVEEPGKITLMYCIQCLGSDQASFGAERVPPSPLFETPISIDHIPVQQASPTVVVDPARSVIPLGRNSIPDPDQMDANRPDLATFLQRELKLSKNSANRLEVLKPDNSQNTLTGEKVVKISQEFFGVNNFTFNINESSVTDDYENETDPFEGSGANQTGSLGLLEIFEKSGPPVPIANAADKIPLEYRPSPFPTLVPGSPTTGKPAAKLKLIPDSDSDNTNQTNLEFNEAPLASTLLLDNNGTKVEPPALDFKPLNNASVINNVVDEEIPEPLDPACEESLLYPCSKHFGRDCIVIKPERCPICFCPQYSPARGCAGPNGLSVENQVDLLRGRKLCPDGTRARTSYRYLRRVDKEANFDECYRTVQPDCGSDQDLYWKMPRFLNDCYYYCYSDAELRARGITNLTTFD</sequence>
<dbReference type="WBParaSite" id="nRc.2.0.1.t20205-RA">
    <property type="protein sequence ID" value="nRc.2.0.1.t20205-RA"/>
    <property type="gene ID" value="nRc.2.0.1.g20205"/>
</dbReference>
<organism evidence="1 2">
    <name type="scientific">Romanomermis culicivorax</name>
    <name type="common">Nematode worm</name>
    <dbReference type="NCBI Taxonomy" id="13658"/>
    <lineage>
        <taxon>Eukaryota</taxon>
        <taxon>Metazoa</taxon>
        <taxon>Ecdysozoa</taxon>
        <taxon>Nematoda</taxon>
        <taxon>Enoplea</taxon>
        <taxon>Dorylaimia</taxon>
        <taxon>Mermithida</taxon>
        <taxon>Mermithoidea</taxon>
        <taxon>Mermithidae</taxon>
        <taxon>Romanomermis</taxon>
    </lineage>
</organism>
<evidence type="ECO:0000313" key="2">
    <source>
        <dbReference type="WBParaSite" id="nRc.2.0.1.t20205-RA"/>
    </source>
</evidence>
<accession>A0A915J1D2</accession>
<keyword evidence="1" id="KW-1185">Reference proteome</keyword>
<dbReference type="Proteomes" id="UP000887565">
    <property type="component" value="Unplaced"/>
</dbReference>
<reference evidence="2" key="1">
    <citation type="submission" date="2022-11" db="UniProtKB">
        <authorList>
            <consortium name="WormBaseParasite"/>
        </authorList>
    </citation>
    <scope>IDENTIFICATION</scope>
</reference>
<protein>
    <submittedName>
        <fullName evidence="2">Apple domain-containing protein</fullName>
    </submittedName>
</protein>
<evidence type="ECO:0000313" key="1">
    <source>
        <dbReference type="Proteomes" id="UP000887565"/>
    </source>
</evidence>
<proteinExistence type="predicted"/>